<dbReference type="InterPro" id="IPR013783">
    <property type="entry name" value="Ig-like_fold"/>
</dbReference>
<dbReference type="SUPFAM" id="SSF49384">
    <property type="entry name" value="Carbohydrate-binding domain"/>
    <property type="match status" value="1"/>
</dbReference>
<evidence type="ECO:0000256" key="6">
    <source>
        <dbReference type="ARBA" id="ARBA00023326"/>
    </source>
</evidence>
<feature type="domain" description="Fibronectin type-III" evidence="10">
    <location>
        <begin position="341"/>
        <end position="429"/>
    </location>
</feature>
<dbReference type="PROSITE" id="PS50853">
    <property type="entry name" value="FN3"/>
    <property type="match status" value="2"/>
</dbReference>
<dbReference type="Pfam" id="PF00041">
    <property type="entry name" value="fn3"/>
    <property type="match status" value="2"/>
</dbReference>
<dbReference type="InterPro" id="IPR012291">
    <property type="entry name" value="CBM2_carb-bd_dom_sf"/>
</dbReference>
<dbReference type="Gene3D" id="2.60.40.290">
    <property type="match status" value="1"/>
</dbReference>
<feature type="domain" description="CBM2" evidence="11">
    <location>
        <begin position="524"/>
        <end position="628"/>
    </location>
</feature>
<keyword evidence="2 7" id="KW-0378">Hydrolase</keyword>
<evidence type="ECO:0000256" key="7">
    <source>
        <dbReference type="RuleBase" id="RU361153"/>
    </source>
</evidence>
<dbReference type="Gene3D" id="3.20.20.80">
    <property type="entry name" value="Glycosidases"/>
    <property type="match status" value="1"/>
</dbReference>
<name>A0A4U3MN07_9ACTN</name>
<dbReference type="AlphaFoldDB" id="A0A4U3MN07"/>
<dbReference type="CDD" id="cd00063">
    <property type="entry name" value="FN3"/>
    <property type="match status" value="2"/>
</dbReference>
<dbReference type="SUPFAM" id="SSF51445">
    <property type="entry name" value="(Trans)glycosidases"/>
    <property type="match status" value="1"/>
</dbReference>
<dbReference type="GO" id="GO:0030247">
    <property type="term" value="F:polysaccharide binding"/>
    <property type="evidence" value="ECO:0007669"/>
    <property type="project" value="UniProtKB-UniRule"/>
</dbReference>
<keyword evidence="4 7" id="KW-0119">Carbohydrate metabolism</keyword>
<keyword evidence="3 7" id="KW-0136">Cellulose degradation</keyword>
<dbReference type="SUPFAM" id="SSF49265">
    <property type="entry name" value="Fibronectin type III"/>
    <property type="match status" value="1"/>
</dbReference>
<dbReference type="Proteomes" id="UP000308705">
    <property type="component" value="Unassembled WGS sequence"/>
</dbReference>
<feature type="signal peptide" evidence="9">
    <location>
        <begin position="1"/>
        <end position="28"/>
    </location>
</feature>
<comment type="catalytic activity">
    <reaction evidence="1 7">
        <text>Endohydrolysis of (1-&gt;4)-beta-D-glucosidic linkages in cellulose, lichenin and cereal beta-D-glucans.</text>
        <dbReference type="EC" id="3.2.1.4"/>
    </reaction>
</comment>
<dbReference type="OrthoDB" id="9801198at2"/>
<keyword evidence="9" id="KW-0732">Signal</keyword>
<dbReference type="Gene3D" id="2.60.40.10">
    <property type="entry name" value="Immunoglobulins"/>
    <property type="match status" value="2"/>
</dbReference>
<proteinExistence type="inferred from homology"/>
<feature type="chain" id="PRO_5020573877" description="Endoglucanase" evidence="9">
    <location>
        <begin position="29"/>
        <end position="628"/>
    </location>
</feature>
<protein>
    <recommendedName>
        <fullName evidence="7">Endoglucanase</fullName>
        <ecNumber evidence="7">3.2.1.4</ecNumber>
    </recommendedName>
</protein>
<dbReference type="InterPro" id="IPR003961">
    <property type="entry name" value="FN3_dom"/>
</dbReference>
<accession>A0A4U3MN07</accession>
<dbReference type="EMBL" id="SZQA01000004">
    <property type="protein sequence ID" value="TKK90044.1"/>
    <property type="molecule type" value="Genomic_DNA"/>
</dbReference>
<dbReference type="PANTHER" id="PTHR34142:SF1">
    <property type="entry name" value="GLYCOSIDE HYDROLASE FAMILY 5 DOMAIN-CONTAINING PROTEIN"/>
    <property type="match status" value="1"/>
</dbReference>
<evidence type="ECO:0000259" key="11">
    <source>
        <dbReference type="PROSITE" id="PS51173"/>
    </source>
</evidence>
<evidence type="ECO:0000256" key="1">
    <source>
        <dbReference type="ARBA" id="ARBA00000966"/>
    </source>
</evidence>
<keyword evidence="13" id="KW-1185">Reference proteome</keyword>
<dbReference type="InterPro" id="IPR008965">
    <property type="entry name" value="CBM2/CBM3_carb-bd_dom_sf"/>
</dbReference>
<feature type="region of interest" description="Disordered" evidence="8">
    <location>
        <begin position="329"/>
        <end position="365"/>
    </location>
</feature>
<evidence type="ECO:0000256" key="8">
    <source>
        <dbReference type="SAM" id="MobiDB-lite"/>
    </source>
</evidence>
<gene>
    <name evidence="12" type="ORF">FDA94_06345</name>
</gene>
<sequence>MRRQCALACAAVLTLIASLLVAASPAQAAVGLRVSGRNIVEANGSVFVIRGTSHAHTWYTTQTSSIANIKAKGANAVRIVLSGGRWPANGVSDVANVISLCKASKLICILENHDTTGFGEQSGSVSLDAAVDYWISLQSVLTGEENNVIINIGNEPIGNNAVTPGWTQATSAAIQRMRTAGFQHLLMVDAPNWGQDWSFTMRDNAATVAAADPQRNTVFSVHMYGVYDTAAEITSYLNAFQTAGLPLVIGEFGFDHSDGNPDEDTIMAEAESRGIGYLGWSWSGNGGGVEYLDQVTNFNPNQLTSWGTRLFNGANGIASTAEECTMCGGGTQPTDTTPPTTPGTPTASSVTSTGASLSWPASTDSGGSGLAGYNVYRSNGTQLGTSTTNSLALTGLTPSTAYTVYVRARDGAGNLSGNSSSVTFTTSAAPSDTTAPTTPGTPTVSGVTSSGASLSWTASTDSGGSGLAGYNVYRSNGTQLGTSTTNSLTLTGLSSNTAYTVYVRARDGAGNLSANSSSVTFTTTGGTSGGCTATGTVQSQWGNGYVVQPVTVTNGTSPRTSWTVTFTLPSGHTVSGSWNANVTVSGQTVTATSMGYNGTLGSGASTSFGFQVTRPNGNTATVTSYTCA</sequence>
<reference evidence="12 13" key="1">
    <citation type="submission" date="2019-04" db="EMBL/GenBank/DDBJ databases">
        <title>Herbidospora sp. NEAU-GS14.nov., a novel actinomycete isolated from soil.</title>
        <authorList>
            <person name="Han L."/>
        </authorList>
    </citation>
    <scope>NUCLEOTIDE SEQUENCE [LARGE SCALE GENOMIC DNA]</scope>
    <source>
        <strain evidence="12 13">NEAU-GS14</strain>
    </source>
</reference>
<dbReference type="PROSITE" id="PS51173">
    <property type="entry name" value="CBM2"/>
    <property type="match status" value="1"/>
</dbReference>
<keyword evidence="6 7" id="KW-0624">Polysaccharide degradation</keyword>
<comment type="caution">
    <text evidence="12">The sequence shown here is derived from an EMBL/GenBank/DDBJ whole genome shotgun (WGS) entry which is preliminary data.</text>
</comment>
<evidence type="ECO:0000256" key="4">
    <source>
        <dbReference type="ARBA" id="ARBA00023277"/>
    </source>
</evidence>
<dbReference type="GO" id="GO:0030245">
    <property type="term" value="P:cellulose catabolic process"/>
    <property type="evidence" value="ECO:0007669"/>
    <property type="project" value="UniProtKB-KW"/>
</dbReference>
<feature type="compositionally biased region" description="Low complexity" evidence="8">
    <location>
        <begin position="425"/>
        <end position="451"/>
    </location>
</feature>
<evidence type="ECO:0000256" key="9">
    <source>
        <dbReference type="SAM" id="SignalP"/>
    </source>
</evidence>
<keyword evidence="5 7" id="KW-0326">Glycosidase</keyword>
<dbReference type="PANTHER" id="PTHR34142">
    <property type="entry name" value="ENDO-BETA-1,4-GLUCANASE A"/>
    <property type="match status" value="1"/>
</dbReference>
<evidence type="ECO:0000313" key="12">
    <source>
        <dbReference type="EMBL" id="TKK90044.1"/>
    </source>
</evidence>
<evidence type="ECO:0000256" key="3">
    <source>
        <dbReference type="ARBA" id="ARBA00023001"/>
    </source>
</evidence>
<feature type="compositionally biased region" description="Low complexity" evidence="8">
    <location>
        <begin position="332"/>
        <end position="358"/>
    </location>
</feature>
<dbReference type="GO" id="GO:0008810">
    <property type="term" value="F:cellulase activity"/>
    <property type="evidence" value="ECO:0007669"/>
    <property type="project" value="UniProtKB-EC"/>
</dbReference>
<organism evidence="12 13">
    <name type="scientific">Herbidospora galbida</name>
    <dbReference type="NCBI Taxonomy" id="2575442"/>
    <lineage>
        <taxon>Bacteria</taxon>
        <taxon>Bacillati</taxon>
        <taxon>Actinomycetota</taxon>
        <taxon>Actinomycetes</taxon>
        <taxon>Streptosporangiales</taxon>
        <taxon>Streptosporangiaceae</taxon>
        <taxon>Herbidospora</taxon>
    </lineage>
</organism>
<dbReference type="EC" id="3.2.1.4" evidence="7"/>
<dbReference type="SMART" id="SM00637">
    <property type="entry name" value="CBD_II"/>
    <property type="match status" value="1"/>
</dbReference>
<dbReference type="InterPro" id="IPR001547">
    <property type="entry name" value="Glyco_hydro_5"/>
</dbReference>
<feature type="region of interest" description="Disordered" evidence="8">
    <location>
        <begin position="415"/>
        <end position="451"/>
    </location>
</feature>
<dbReference type="InterPro" id="IPR036116">
    <property type="entry name" value="FN3_sf"/>
</dbReference>
<evidence type="ECO:0000313" key="13">
    <source>
        <dbReference type="Proteomes" id="UP000308705"/>
    </source>
</evidence>
<dbReference type="InterPro" id="IPR017853">
    <property type="entry name" value="GH"/>
</dbReference>
<feature type="compositionally biased region" description="Polar residues" evidence="8">
    <location>
        <begin position="415"/>
        <end position="424"/>
    </location>
</feature>
<dbReference type="RefSeq" id="WP_137246090.1">
    <property type="nucleotide sequence ID" value="NZ_SZQA01000004.1"/>
</dbReference>
<evidence type="ECO:0000259" key="10">
    <source>
        <dbReference type="PROSITE" id="PS50853"/>
    </source>
</evidence>
<evidence type="ECO:0000256" key="5">
    <source>
        <dbReference type="ARBA" id="ARBA00023295"/>
    </source>
</evidence>
<dbReference type="Pfam" id="PF00150">
    <property type="entry name" value="Cellulase"/>
    <property type="match status" value="1"/>
</dbReference>
<dbReference type="SMART" id="SM00060">
    <property type="entry name" value="FN3"/>
    <property type="match status" value="2"/>
</dbReference>
<dbReference type="Pfam" id="PF00553">
    <property type="entry name" value="CBM_2"/>
    <property type="match status" value="1"/>
</dbReference>
<feature type="domain" description="Fibronectin type-III" evidence="10">
    <location>
        <begin position="438"/>
        <end position="526"/>
    </location>
</feature>
<comment type="similarity">
    <text evidence="7">Belongs to the glycosyl hydrolase 5 (cellulase A) family.</text>
</comment>
<dbReference type="InterPro" id="IPR001919">
    <property type="entry name" value="CBD2"/>
</dbReference>
<evidence type="ECO:0000256" key="2">
    <source>
        <dbReference type="ARBA" id="ARBA00022801"/>
    </source>
</evidence>